<gene>
    <name evidence="2" type="ORF">N7515_001651</name>
</gene>
<keyword evidence="3" id="KW-1185">Reference proteome</keyword>
<reference evidence="2" key="1">
    <citation type="submission" date="2022-11" db="EMBL/GenBank/DDBJ databases">
        <authorList>
            <person name="Petersen C."/>
        </authorList>
    </citation>
    <scope>NUCLEOTIDE SEQUENCE</scope>
    <source>
        <strain evidence="2">IBT 22155</strain>
    </source>
</reference>
<reference evidence="2" key="2">
    <citation type="journal article" date="2023" name="IMA Fungus">
        <title>Comparative genomic study of the Penicillium genus elucidates a diverse pangenome and 15 lateral gene transfer events.</title>
        <authorList>
            <person name="Petersen C."/>
            <person name="Sorensen T."/>
            <person name="Nielsen M.R."/>
            <person name="Sondergaard T.E."/>
            <person name="Sorensen J.L."/>
            <person name="Fitzpatrick D.A."/>
            <person name="Frisvad J.C."/>
            <person name="Nielsen K.L."/>
        </authorList>
    </citation>
    <scope>NUCLEOTIDE SEQUENCE</scope>
    <source>
        <strain evidence="2">IBT 22155</strain>
    </source>
</reference>
<evidence type="ECO:0000313" key="3">
    <source>
        <dbReference type="Proteomes" id="UP001149079"/>
    </source>
</evidence>
<protein>
    <submittedName>
        <fullName evidence="2">Uncharacterized protein</fullName>
    </submittedName>
</protein>
<dbReference type="GeneID" id="81401565"/>
<dbReference type="AlphaFoldDB" id="A0A9W9HAC3"/>
<dbReference type="Proteomes" id="UP001149079">
    <property type="component" value="Unassembled WGS sequence"/>
</dbReference>
<evidence type="ECO:0000256" key="1">
    <source>
        <dbReference type="SAM" id="SignalP"/>
    </source>
</evidence>
<comment type="caution">
    <text evidence="2">The sequence shown here is derived from an EMBL/GenBank/DDBJ whole genome shotgun (WGS) entry which is preliminary data.</text>
</comment>
<proteinExistence type="predicted"/>
<name>A0A9W9HAC3_9EURO</name>
<keyword evidence="1" id="KW-0732">Signal</keyword>
<dbReference type="RefSeq" id="XP_056524508.1">
    <property type="nucleotide sequence ID" value="XM_056662395.1"/>
</dbReference>
<evidence type="ECO:0000313" key="2">
    <source>
        <dbReference type="EMBL" id="KAJ5142864.1"/>
    </source>
</evidence>
<accession>A0A9W9HAC3</accession>
<sequence length="383" mass="41658">MTRIHTLALGFLCLHPCLTGAIVDKWTPEGFDWDAPFVNDTVSSGLTMKAQGAPSTTDLTNVALQTGEDGVAVVPVAAFLGFAWRVVNIAAAGVALKNTIKTCKQTSNEEASVYDCLEGVVTTAIAFGGAASAAKQIGSQARGCYSLIVCRMASPKSYASPQTPSLPIEMDAFPIHRHPRRDLHAQLSHNDYVRRQLRSLSTSEPEFLGYAADDHKLARRDFGTHPYVPMYRFEHAAHGRMEITTRDTLNGTFFTMAHAGQSTHLLGRRELDALHARVKRGEVYDQETLEGGAVEARFDQDASNADPGELSADAGQLFDALMPSVDCFMGQDYKDGNVLDVQMYDKTNQATFGFGTIGLYENDDDANTIADLEPEGMPLPECK</sequence>
<organism evidence="2 3">
    <name type="scientific">Penicillium bovifimosum</name>
    <dbReference type="NCBI Taxonomy" id="126998"/>
    <lineage>
        <taxon>Eukaryota</taxon>
        <taxon>Fungi</taxon>
        <taxon>Dikarya</taxon>
        <taxon>Ascomycota</taxon>
        <taxon>Pezizomycotina</taxon>
        <taxon>Eurotiomycetes</taxon>
        <taxon>Eurotiomycetidae</taxon>
        <taxon>Eurotiales</taxon>
        <taxon>Aspergillaceae</taxon>
        <taxon>Penicillium</taxon>
    </lineage>
</organism>
<dbReference type="OrthoDB" id="2820380at2759"/>
<feature type="signal peptide" evidence="1">
    <location>
        <begin position="1"/>
        <end position="20"/>
    </location>
</feature>
<feature type="chain" id="PRO_5040917947" evidence="1">
    <location>
        <begin position="21"/>
        <end position="383"/>
    </location>
</feature>
<dbReference type="EMBL" id="JAPQKL010000002">
    <property type="protein sequence ID" value="KAJ5142864.1"/>
    <property type="molecule type" value="Genomic_DNA"/>
</dbReference>